<sequence>MTPYLDRDYTRGGHVLDFMVTLARVEISMRSDLHLCLPTAPQFPTTPQFLHGDLDRGDVDADVSRVEGD</sequence>
<name>A0A7G8PGK6_9MYCO</name>
<proteinExistence type="predicted"/>
<organism evidence="2 3">
    <name type="scientific">Mycolicibacterium fluoranthenivorans</name>
    <dbReference type="NCBI Taxonomy" id="258505"/>
    <lineage>
        <taxon>Bacteria</taxon>
        <taxon>Bacillati</taxon>
        <taxon>Actinomycetota</taxon>
        <taxon>Actinomycetes</taxon>
        <taxon>Mycobacteriales</taxon>
        <taxon>Mycobacteriaceae</taxon>
        <taxon>Mycolicibacterium</taxon>
    </lineage>
</organism>
<dbReference type="GO" id="GO:0045151">
    <property type="term" value="P:acetoin biosynthetic process"/>
    <property type="evidence" value="ECO:0007669"/>
    <property type="project" value="InterPro"/>
</dbReference>
<dbReference type="GO" id="GO:0047605">
    <property type="term" value="F:acetolactate decarboxylase activity"/>
    <property type="evidence" value="ECO:0007669"/>
    <property type="project" value="InterPro"/>
</dbReference>
<evidence type="ECO:0000313" key="3">
    <source>
        <dbReference type="Proteomes" id="UP000515498"/>
    </source>
</evidence>
<feature type="compositionally biased region" description="Basic and acidic residues" evidence="1">
    <location>
        <begin position="52"/>
        <end position="69"/>
    </location>
</feature>
<dbReference type="EMBL" id="CP059894">
    <property type="protein sequence ID" value="QNJ93472.1"/>
    <property type="molecule type" value="Genomic_DNA"/>
</dbReference>
<gene>
    <name evidence="2" type="ORF">HZU40_03730</name>
</gene>
<dbReference type="InterPro" id="IPR005128">
    <property type="entry name" value="Acetolactate_a_deCO2ase"/>
</dbReference>
<dbReference type="KEGG" id="mflu:HZU40_03730"/>
<dbReference type="UniPathway" id="UPA00626">
    <property type="reaction ID" value="UER00678"/>
</dbReference>
<protein>
    <submittedName>
        <fullName evidence="2">Acetolactate decarboxylase</fullName>
    </submittedName>
</protein>
<dbReference type="Proteomes" id="UP000515498">
    <property type="component" value="Chromosome"/>
</dbReference>
<dbReference type="AlphaFoldDB" id="A0A7G8PGK6"/>
<dbReference type="Gene3D" id="3.30.1330.80">
    <property type="entry name" value="Hypothetical protein, similar to alpha- acetolactate decarboxylase, domain 2"/>
    <property type="match status" value="2"/>
</dbReference>
<dbReference type="SUPFAM" id="SSF117856">
    <property type="entry name" value="AF0104/ALDC/Ptd012-like"/>
    <property type="match status" value="1"/>
</dbReference>
<evidence type="ECO:0000313" key="2">
    <source>
        <dbReference type="EMBL" id="QNJ93472.1"/>
    </source>
</evidence>
<dbReference type="Pfam" id="PF03306">
    <property type="entry name" value="AAL_decarboxy"/>
    <property type="match status" value="1"/>
</dbReference>
<accession>A0A7G8PGK6</accession>
<reference evidence="2 3" key="1">
    <citation type="submission" date="2020-07" db="EMBL/GenBank/DDBJ databases">
        <title>Draft genome sequence of four isobutane-metabolizing strains capable of cometabolically degrading diverse ether contaminants.</title>
        <authorList>
            <person name="Chen W."/>
            <person name="Faulkner N."/>
            <person name="Smith C."/>
            <person name="Hyman M."/>
        </authorList>
    </citation>
    <scope>NUCLEOTIDE SEQUENCE [LARGE SCALE GENOMIC DNA]</scope>
    <source>
        <strain evidence="2 3">2A</strain>
    </source>
</reference>
<dbReference type="RefSeq" id="WP_187097567.1">
    <property type="nucleotide sequence ID" value="NZ_CP059894.1"/>
</dbReference>
<evidence type="ECO:0000256" key="1">
    <source>
        <dbReference type="SAM" id="MobiDB-lite"/>
    </source>
</evidence>
<feature type="region of interest" description="Disordered" evidence="1">
    <location>
        <begin position="48"/>
        <end position="69"/>
    </location>
</feature>